<accession>A0ABP6GQU7</accession>
<dbReference type="EMBL" id="BAAATZ010000015">
    <property type="protein sequence ID" value="GAA2729409.1"/>
    <property type="molecule type" value="Genomic_DNA"/>
</dbReference>
<name>A0ABP6GQU7_9ACTN</name>
<evidence type="ECO:0000256" key="1">
    <source>
        <dbReference type="SAM" id="MobiDB-lite"/>
    </source>
</evidence>
<comment type="caution">
    <text evidence="2">The sequence shown here is derived from an EMBL/GenBank/DDBJ whole genome shotgun (WGS) entry which is preliminary data.</text>
</comment>
<evidence type="ECO:0000313" key="2">
    <source>
        <dbReference type="EMBL" id="GAA2729409.1"/>
    </source>
</evidence>
<reference evidence="3" key="1">
    <citation type="journal article" date="2019" name="Int. J. Syst. Evol. Microbiol.">
        <title>The Global Catalogue of Microorganisms (GCM) 10K type strain sequencing project: providing services to taxonomists for standard genome sequencing and annotation.</title>
        <authorList>
            <consortium name="The Broad Institute Genomics Platform"/>
            <consortium name="The Broad Institute Genome Sequencing Center for Infectious Disease"/>
            <person name="Wu L."/>
            <person name="Ma J."/>
        </authorList>
    </citation>
    <scope>NUCLEOTIDE SEQUENCE [LARGE SCALE GENOMIC DNA]</scope>
    <source>
        <strain evidence="3">JCM 8201</strain>
    </source>
</reference>
<protein>
    <submittedName>
        <fullName evidence="2">Uncharacterized protein</fullName>
    </submittedName>
</protein>
<sequence>MFETGFQKLIEVFPDVRLHDVRPFRVPVGHHVANEQHARSGRPPAALRPLQDPTLLSGDPLSHDFATSRSAQQSPVTQISLEIGERWVGEATTPVA</sequence>
<feature type="region of interest" description="Disordered" evidence="1">
    <location>
        <begin position="34"/>
        <end position="76"/>
    </location>
</feature>
<gene>
    <name evidence="2" type="ORF">GCM10010439_39850</name>
</gene>
<organism evidence="2 3">
    <name type="scientific">Actinocorallia aurantiaca</name>
    <dbReference type="NCBI Taxonomy" id="46204"/>
    <lineage>
        <taxon>Bacteria</taxon>
        <taxon>Bacillati</taxon>
        <taxon>Actinomycetota</taxon>
        <taxon>Actinomycetes</taxon>
        <taxon>Streptosporangiales</taxon>
        <taxon>Thermomonosporaceae</taxon>
        <taxon>Actinocorallia</taxon>
    </lineage>
</organism>
<feature type="compositionally biased region" description="Polar residues" evidence="1">
    <location>
        <begin position="65"/>
        <end position="76"/>
    </location>
</feature>
<evidence type="ECO:0000313" key="3">
    <source>
        <dbReference type="Proteomes" id="UP001501842"/>
    </source>
</evidence>
<proteinExistence type="predicted"/>
<keyword evidence="3" id="KW-1185">Reference proteome</keyword>
<dbReference type="Proteomes" id="UP001501842">
    <property type="component" value="Unassembled WGS sequence"/>
</dbReference>